<feature type="transmembrane region" description="Helical" evidence="8">
    <location>
        <begin position="68"/>
        <end position="89"/>
    </location>
</feature>
<accession>A0A5J5GAF2</accession>
<dbReference type="Pfam" id="PF07690">
    <property type="entry name" value="MFS_1"/>
    <property type="match status" value="1"/>
</dbReference>
<keyword evidence="2" id="KW-0813">Transport</keyword>
<evidence type="ECO:0000256" key="1">
    <source>
        <dbReference type="ARBA" id="ARBA00004651"/>
    </source>
</evidence>
<feature type="transmembrane region" description="Helical" evidence="8">
    <location>
        <begin position="365"/>
        <end position="385"/>
    </location>
</feature>
<keyword evidence="4 8" id="KW-0812">Transmembrane</keyword>
<keyword evidence="6 8" id="KW-0472">Membrane</keyword>
<dbReference type="OrthoDB" id="9607at2"/>
<name>A0A5J5GAF2_9BACL</name>
<dbReference type="GO" id="GO:0022857">
    <property type="term" value="F:transmembrane transporter activity"/>
    <property type="evidence" value="ECO:0007669"/>
    <property type="project" value="InterPro"/>
</dbReference>
<comment type="caution">
    <text evidence="10">The sequence shown here is derived from an EMBL/GenBank/DDBJ whole genome shotgun (WGS) entry which is preliminary data.</text>
</comment>
<proteinExistence type="predicted"/>
<feature type="transmembrane region" description="Helical" evidence="8">
    <location>
        <begin position="163"/>
        <end position="181"/>
    </location>
</feature>
<feature type="transmembrane region" description="Helical" evidence="8">
    <location>
        <begin position="391"/>
        <end position="409"/>
    </location>
</feature>
<evidence type="ECO:0000256" key="3">
    <source>
        <dbReference type="ARBA" id="ARBA00022475"/>
    </source>
</evidence>
<sequence>MTLKPWNQTPQDGSAPQAADRTTAGTAGTQNNRKNRRFFLLLVFLFWFSSYIYVPVLSPYVEHLGASYLMVGMVIGVYGLMQILLRMPIGIGSDVTGRRRSYIWLGLAASGVGCLLFLGGDQPGWALAGRAVSGVAASAWVVYSIMFADYWPKEESGRAMGMLQFTTVAAQLTSMLLSGYLVDRWGWNTPFILGALVAAGALLLALRLPEQRRSSDGPGIRLNELVPVMREPQLVRVSLLSVMAHCVLFITMFGYTPSQALNLGASKGDLGWLTLSFMLPHAIATLYGRRLLVGRMGDRGVLTLGFAGTAAFTLLIPFLPSFGALCATQIGNGLMQGLIFPLLLGKSVEGIHPAKRATAMGFYQAVYALGMSGGPFVAGWISSLWGLRGGFWLGAAVAAAAAGLTRVWLREHRMERGE</sequence>
<feature type="compositionally biased region" description="Polar residues" evidence="7">
    <location>
        <begin position="1"/>
        <end position="14"/>
    </location>
</feature>
<dbReference type="PANTHER" id="PTHR23517:SF3">
    <property type="entry name" value="INTEGRAL MEMBRANE TRANSPORT PROTEIN"/>
    <property type="match status" value="1"/>
</dbReference>
<keyword evidence="3" id="KW-1003">Cell membrane</keyword>
<dbReference type="InterPro" id="IPR050171">
    <property type="entry name" value="MFS_Transporters"/>
</dbReference>
<feature type="region of interest" description="Disordered" evidence="7">
    <location>
        <begin position="1"/>
        <end position="29"/>
    </location>
</feature>
<gene>
    <name evidence="10" type="ORF">F4V43_08915</name>
</gene>
<feature type="transmembrane region" description="Helical" evidence="8">
    <location>
        <begin position="131"/>
        <end position="151"/>
    </location>
</feature>
<evidence type="ECO:0000313" key="11">
    <source>
        <dbReference type="Proteomes" id="UP000367750"/>
    </source>
</evidence>
<feature type="transmembrane region" description="Helical" evidence="8">
    <location>
        <begin position="234"/>
        <end position="255"/>
    </location>
</feature>
<dbReference type="EMBL" id="VYKK01000010">
    <property type="protein sequence ID" value="KAA9005106.1"/>
    <property type="molecule type" value="Genomic_DNA"/>
</dbReference>
<feature type="transmembrane region" description="Helical" evidence="8">
    <location>
        <begin position="187"/>
        <end position="206"/>
    </location>
</feature>
<protein>
    <submittedName>
        <fullName evidence="10">MFS transporter</fullName>
    </submittedName>
</protein>
<dbReference type="InterPro" id="IPR020846">
    <property type="entry name" value="MFS_dom"/>
</dbReference>
<dbReference type="Gene3D" id="1.20.1250.20">
    <property type="entry name" value="MFS general substrate transporter like domains"/>
    <property type="match status" value="2"/>
</dbReference>
<dbReference type="PRINTS" id="PR01035">
    <property type="entry name" value="TCRTETA"/>
</dbReference>
<dbReference type="RefSeq" id="WP_150457902.1">
    <property type="nucleotide sequence ID" value="NZ_VYKK01000010.1"/>
</dbReference>
<evidence type="ECO:0000256" key="2">
    <source>
        <dbReference type="ARBA" id="ARBA00022448"/>
    </source>
</evidence>
<keyword evidence="11" id="KW-1185">Reference proteome</keyword>
<evidence type="ECO:0000256" key="7">
    <source>
        <dbReference type="SAM" id="MobiDB-lite"/>
    </source>
</evidence>
<feature type="compositionally biased region" description="Low complexity" evidence="7">
    <location>
        <begin position="18"/>
        <end position="29"/>
    </location>
</feature>
<dbReference type="PANTHER" id="PTHR23517">
    <property type="entry name" value="RESISTANCE PROTEIN MDTM, PUTATIVE-RELATED-RELATED"/>
    <property type="match status" value="1"/>
</dbReference>
<dbReference type="InterPro" id="IPR001958">
    <property type="entry name" value="Tet-R_TetA/multi-R_MdtG-like"/>
</dbReference>
<feature type="transmembrane region" description="Helical" evidence="8">
    <location>
        <begin position="322"/>
        <end position="344"/>
    </location>
</feature>
<dbReference type="SUPFAM" id="SSF103473">
    <property type="entry name" value="MFS general substrate transporter"/>
    <property type="match status" value="1"/>
</dbReference>
<comment type="subcellular location">
    <subcellularLocation>
        <location evidence="1">Cell membrane</location>
        <topology evidence="1">Multi-pass membrane protein</topology>
    </subcellularLocation>
</comment>
<feature type="transmembrane region" description="Helical" evidence="8">
    <location>
        <begin position="300"/>
        <end position="316"/>
    </location>
</feature>
<evidence type="ECO:0000256" key="4">
    <source>
        <dbReference type="ARBA" id="ARBA00022692"/>
    </source>
</evidence>
<evidence type="ECO:0000313" key="10">
    <source>
        <dbReference type="EMBL" id="KAA9005106.1"/>
    </source>
</evidence>
<dbReference type="Proteomes" id="UP000367750">
    <property type="component" value="Unassembled WGS sequence"/>
</dbReference>
<feature type="transmembrane region" description="Helical" evidence="8">
    <location>
        <begin position="101"/>
        <end position="119"/>
    </location>
</feature>
<evidence type="ECO:0000256" key="6">
    <source>
        <dbReference type="ARBA" id="ARBA00023136"/>
    </source>
</evidence>
<reference evidence="10 11" key="1">
    <citation type="submission" date="2019-09" db="EMBL/GenBank/DDBJ databases">
        <title>Bacillus ochoae sp. nov., Paenibacillus whitsoniae sp. nov., Paenibacillus spiritus sp. nov. Isolated from the Mars Exploration Rover during spacecraft assembly.</title>
        <authorList>
            <person name="Seuylemezian A."/>
            <person name="Vaishampayan P."/>
        </authorList>
    </citation>
    <scope>NUCLEOTIDE SEQUENCE [LARGE SCALE GENOMIC DNA]</scope>
    <source>
        <strain evidence="10 11">MER_111</strain>
    </source>
</reference>
<dbReference type="InterPro" id="IPR036259">
    <property type="entry name" value="MFS_trans_sf"/>
</dbReference>
<evidence type="ECO:0000256" key="8">
    <source>
        <dbReference type="SAM" id="Phobius"/>
    </source>
</evidence>
<dbReference type="PROSITE" id="PS50850">
    <property type="entry name" value="MFS"/>
    <property type="match status" value="1"/>
</dbReference>
<feature type="transmembrane region" description="Helical" evidence="8">
    <location>
        <begin position="270"/>
        <end position="288"/>
    </location>
</feature>
<keyword evidence="5 8" id="KW-1133">Transmembrane helix</keyword>
<organism evidence="10 11">
    <name type="scientific">Paenibacillus spiritus</name>
    <dbReference type="NCBI Taxonomy" id="2496557"/>
    <lineage>
        <taxon>Bacteria</taxon>
        <taxon>Bacillati</taxon>
        <taxon>Bacillota</taxon>
        <taxon>Bacilli</taxon>
        <taxon>Bacillales</taxon>
        <taxon>Paenibacillaceae</taxon>
        <taxon>Paenibacillus</taxon>
    </lineage>
</organism>
<evidence type="ECO:0000259" key="9">
    <source>
        <dbReference type="PROSITE" id="PS50850"/>
    </source>
</evidence>
<dbReference type="GO" id="GO:0005886">
    <property type="term" value="C:plasma membrane"/>
    <property type="evidence" value="ECO:0007669"/>
    <property type="project" value="UniProtKB-SubCell"/>
</dbReference>
<feature type="transmembrane region" description="Helical" evidence="8">
    <location>
        <begin position="38"/>
        <end position="56"/>
    </location>
</feature>
<dbReference type="AlphaFoldDB" id="A0A5J5GAF2"/>
<evidence type="ECO:0000256" key="5">
    <source>
        <dbReference type="ARBA" id="ARBA00022989"/>
    </source>
</evidence>
<dbReference type="InterPro" id="IPR011701">
    <property type="entry name" value="MFS"/>
</dbReference>
<feature type="domain" description="Major facilitator superfamily (MFS) profile" evidence="9">
    <location>
        <begin position="35"/>
        <end position="413"/>
    </location>
</feature>